<dbReference type="NCBIfam" id="NF001129">
    <property type="entry name" value="PRK00139.2-3"/>
    <property type="match status" value="1"/>
</dbReference>
<dbReference type="InterPro" id="IPR036615">
    <property type="entry name" value="Mur_ligase_C_dom_sf"/>
</dbReference>
<evidence type="ECO:0000259" key="3">
    <source>
        <dbReference type="Pfam" id="PF02875"/>
    </source>
</evidence>
<dbReference type="Gene3D" id="3.40.1190.10">
    <property type="entry name" value="Mur-like, catalytic domain"/>
    <property type="match status" value="1"/>
</dbReference>
<evidence type="ECO:0000256" key="2">
    <source>
        <dbReference type="ARBA" id="ARBA00023306"/>
    </source>
</evidence>
<dbReference type="RefSeq" id="WP_129237095.1">
    <property type="nucleotide sequence ID" value="NZ_CP035464.1"/>
</dbReference>
<dbReference type="SUPFAM" id="SSF53244">
    <property type="entry name" value="MurD-like peptide ligases, peptide-binding domain"/>
    <property type="match status" value="1"/>
</dbReference>
<dbReference type="GO" id="GO:0008765">
    <property type="term" value="F:UDP-N-acetylmuramoylalanyl-D-glutamate-2,6-diaminopimelate ligase activity"/>
    <property type="evidence" value="ECO:0007669"/>
    <property type="project" value="UniProtKB-EC"/>
</dbReference>
<name>A0A4P6DT26_9BIFI</name>
<dbReference type="Gene3D" id="3.40.1390.10">
    <property type="entry name" value="MurE/MurF, N-terminal domain"/>
    <property type="match status" value="1"/>
</dbReference>
<dbReference type="EMBL" id="CP035464">
    <property type="protein sequence ID" value="QAY32605.1"/>
    <property type="molecule type" value="Genomic_DNA"/>
</dbReference>
<dbReference type="GO" id="GO:0051301">
    <property type="term" value="P:cell division"/>
    <property type="evidence" value="ECO:0007669"/>
    <property type="project" value="UniProtKB-KW"/>
</dbReference>
<dbReference type="Pfam" id="PF02875">
    <property type="entry name" value="Mur_ligase_C"/>
    <property type="match status" value="1"/>
</dbReference>
<evidence type="ECO:0000313" key="5">
    <source>
        <dbReference type="EMBL" id="QAY32605.1"/>
    </source>
</evidence>
<dbReference type="AlphaFoldDB" id="A0A4P6DT26"/>
<feature type="domain" description="Mur ligase C-terminal" evidence="3">
    <location>
        <begin position="369"/>
        <end position="503"/>
    </location>
</feature>
<dbReference type="PANTHER" id="PTHR23135:SF4">
    <property type="entry name" value="UDP-N-ACETYLMURAMOYL-L-ALANYL-D-GLUTAMATE--2,6-DIAMINOPIMELATE LIGASE MURE HOMOLOG, CHLOROPLASTIC"/>
    <property type="match status" value="1"/>
</dbReference>
<dbReference type="Proteomes" id="UP000293589">
    <property type="component" value="Chromosome"/>
</dbReference>
<evidence type="ECO:0000256" key="1">
    <source>
        <dbReference type="ARBA" id="ARBA00022618"/>
    </source>
</evidence>
<proteinExistence type="predicted"/>
<dbReference type="Pfam" id="PF08245">
    <property type="entry name" value="Mur_ligase_M"/>
    <property type="match status" value="1"/>
</dbReference>
<reference evidence="5" key="1">
    <citation type="submission" date="2019-01" db="EMBL/GenBank/DDBJ databases">
        <title>Complete genome sequence of Bifidobacterium gallinarum CACC 514.</title>
        <authorList>
            <person name="Jung M."/>
        </authorList>
    </citation>
    <scope>NUCLEOTIDE SEQUENCE [LARGE SCALE GENOMIC DNA]</scope>
    <source>
        <strain evidence="5">CACC 514</strain>
    </source>
</reference>
<dbReference type="EC" id="6.3.2.13" evidence="5"/>
<dbReference type="SUPFAM" id="SSF53623">
    <property type="entry name" value="MurD-like peptide ligases, catalytic domain"/>
    <property type="match status" value="1"/>
</dbReference>
<keyword evidence="5" id="KW-0436">Ligase</keyword>
<accession>A0A4P6DT26</accession>
<feature type="domain" description="Mur ligase central" evidence="4">
    <location>
        <begin position="124"/>
        <end position="347"/>
    </location>
</feature>
<sequence length="530" mass="57584">MSAFTIATAAQLLERHHLLREIIHTGGWTLDASDVPGADNPIAAVTYDTRTVAPGSMLFVKGRFRPEFLDGIDGRGLAVYVAENDHSDRTAAPGLIVDDVHKAMSLLSAEFYDRPQDELTVIGITGTKGKTTTAYLAHAILNDYSNQRAALFSSEQTCLDGRTYTDSKLTTPESLDAFRMMRQAADNGMRYLVMEVSSQAYKVHRVHGLTFDIGAFLNISPDHISPIEHPTFEDYLHCKRQLITNSKTLVLDAACDHHRLLMQDAAMADVPVAQYAFLDGTDGNGTDSTAGTDSRSGARDLFVAARPDPHNRMGFLLTADGAELGPFELAMPGTFNIANAAAAVAMALKAGVPATDPAIHAIERVSVPGRMERITAGGNLVVYVDFAHNYLSCKALVDEALRAYGDRNPRITLVAGSTGGKAIDRREGIVKGADGRAEAFYFTLDDPNFEDPTAIAEQMRSYVTDPRAETHVIVPREDAIRAAIEDARRHADRFNVVLLAGKGHERRNIINGKPVPYEGDAPIARRLLGL</sequence>
<dbReference type="InterPro" id="IPR013221">
    <property type="entry name" value="Mur_ligase_cen"/>
</dbReference>
<dbReference type="GO" id="GO:0005524">
    <property type="term" value="F:ATP binding"/>
    <property type="evidence" value="ECO:0007669"/>
    <property type="project" value="InterPro"/>
</dbReference>
<dbReference type="Gene3D" id="3.90.190.20">
    <property type="entry name" value="Mur ligase, C-terminal domain"/>
    <property type="match status" value="1"/>
</dbReference>
<evidence type="ECO:0000259" key="4">
    <source>
        <dbReference type="Pfam" id="PF08245"/>
    </source>
</evidence>
<organism evidence="5">
    <name type="scientific">Bifidobacterium pullorum subsp. gallinarum</name>
    <dbReference type="NCBI Taxonomy" id="78344"/>
    <lineage>
        <taxon>Bacteria</taxon>
        <taxon>Bacillati</taxon>
        <taxon>Actinomycetota</taxon>
        <taxon>Actinomycetes</taxon>
        <taxon>Bifidobacteriales</taxon>
        <taxon>Bifidobacteriaceae</taxon>
        <taxon>Bifidobacterium</taxon>
    </lineage>
</organism>
<dbReference type="SUPFAM" id="SSF63418">
    <property type="entry name" value="MurE/MurF N-terminal domain"/>
    <property type="match status" value="1"/>
</dbReference>
<keyword evidence="2" id="KW-0131">Cell cycle</keyword>
<protein>
    <submittedName>
        <fullName evidence="5">UDP-N-acetylmuramoyl-L-alanyl-D-glutamate--2, 6-diaminopimelate ligase</fullName>
        <ecNumber evidence="5">6.3.2.13</ecNumber>
    </submittedName>
</protein>
<dbReference type="STRING" id="78344.BIGA_0668"/>
<gene>
    <name evidence="5" type="ORF">ESN35_03545</name>
</gene>
<dbReference type="InterPro" id="IPR035911">
    <property type="entry name" value="MurE/MurF_N"/>
</dbReference>
<keyword evidence="1" id="KW-0132">Cell division</keyword>
<dbReference type="KEGG" id="bgx:ESN35_03545"/>
<dbReference type="InterPro" id="IPR036565">
    <property type="entry name" value="Mur-like_cat_sf"/>
</dbReference>
<dbReference type="InterPro" id="IPR004101">
    <property type="entry name" value="Mur_ligase_C"/>
</dbReference>
<dbReference type="PANTHER" id="PTHR23135">
    <property type="entry name" value="MUR LIGASE FAMILY MEMBER"/>
    <property type="match status" value="1"/>
</dbReference>